<keyword evidence="6" id="KW-0539">Nucleus</keyword>
<dbReference type="Pfam" id="PF12874">
    <property type="entry name" value="zf-met"/>
    <property type="match status" value="1"/>
</dbReference>
<comment type="caution">
    <text evidence="9">The sequence shown here is derived from an EMBL/GenBank/DDBJ whole genome shotgun (WGS) entry which is preliminary data.</text>
</comment>
<evidence type="ECO:0000313" key="9">
    <source>
        <dbReference type="EMBL" id="KAK7128071.1"/>
    </source>
</evidence>
<feature type="domain" description="C2H2-type" evidence="8">
    <location>
        <begin position="212"/>
        <end position="239"/>
    </location>
</feature>
<accession>A0AAN9CCM5</accession>
<name>A0AAN9CCM5_9TELE</name>
<gene>
    <name evidence="9" type="ORF">R3I93_020612</name>
</gene>
<dbReference type="PROSITE" id="PS50157">
    <property type="entry name" value="ZINC_FINGER_C2H2_2"/>
    <property type="match status" value="5"/>
</dbReference>
<dbReference type="InterPro" id="IPR036236">
    <property type="entry name" value="Znf_C2H2_sf"/>
</dbReference>
<dbReference type="PROSITE" id="PS00028">
    <property type="entry name" value="ZINC_FINGER_C2H2_1"/>
    <property type="match status" value="5"/>
</dbReference>
<dbReference type="EMBL" id="JAYKXH010000022">
    <property type="protein sequence ID" value="KAK7128071.1"/>
    <property type="molecule type" value="Genomic_DNA"/>
</dbReference>
<dbReference type="GO" id="GO:0000981">
    <property type="term" value="F:DNA-binding transcription factor activity, RNA polymerase II-specific"/>
    <property type="evidence" value="ECO:0007669"/>
    <property type="project" value="TreeGrafter"/>
</dbReference>
<dbReference type="GO" id="GO:0000977">
    <property type="term" value="F:RNA polymerase II transcription regulatory region sequence-specific DNA binding"/>
    <property type="evidence" value="ECO:0007669"/>
    <property type="project" value="TreeGrafter"/>
</dbReference>
<evidence type="ECO:0000256" key="2">
    <source>
        <dbReference type="ARBA" id="ARBA00022723"/>
    </source>
</evidence>
<dbReference type="Gene3D" id="3.30.160.60">
    <property type="entry name" value="Classic Zinc Finger"/>
    <property type="match status" value="5"/>
</dbReference>
<keyword evidence="5" id="KW-0862">Zinc</keyword>
<dbReference type="Proteomes" id="UP001364617">
    <property type="component" value="Unassembled WGS sequence"/>
</dbReference>
<organism evidence="9 10">
    <name type="scientific">Phoxinus phoxinus</name>
    <name type="common">Eurasian minnow</name>
    <dbReference type="NCBI Taxonomy" id="58324"/>
    <lineage>
        <taxon>Eukaryota</taxon>
        <taxon>Metazoa</taxon>
        <taxon>Chordata</taxon>
        <taxon>Craniata</taxon>
        <taxon>Vertebrata</taxon>
        <taxon>Euteleostomi</taxon>
        <taxon>Actinopterygii</taxon>
        <taxon>Neopterygii</taxon>
        <taxon>Teleostei</taxon>
        <taxon>Ostariophysi</taxon>
        <taxon>Cypriniformes</taxon>
        <taxon>Leuciscidae</taxon>
        <taxon>Phoxininae</taxon>
        <taxon>Phoxinus</taxon>
    </lineage>
</organism>
<proteinExistence type="predicted"/>
<evidence type="ECO:0000313" key="10">
    <source>
        <dbReference type="Proteomes" id="UP001364617"/>
    </source>
</evidence>
<dbReference type="PANTHER" id="PTHR24381">
    <property type="entry name" value="ZINC FINGER PROTEIN"/>
    <property type="match status" value="1"/>
</dbReference>
<feature type="domain" description="C2H2-type" evidence="8">
    <location>
        <begin position="343"/>
        <end position="370"/>
    </location>
</feature>
<dbReference type="SMART" id="SM00355">
    <property type="entry name" value="ZnF_C2H2"/>
    <property type="match status" value="5"/>
</dbReference>
<dbReference type="FunFam" id="3.30.160.60:FF:001498">
    <property type="entry name" value="Zinc finger protein 404"/>
    <property type="match status" value="1"/>
</dbReference>
<evidence type="ECO:0000256" key="7">
    <source>
        <dbReference type="PROSITE-ProRule" id="PRU00042"/>
    </source>
</evidence>
<keyword evidence="3" id="KW-0677">Repeat</keyword>
<dbReference type="Pfam" id="PF00096">
    <property type="entry name" value="zf-C2H2"/>
    <property type="match status" value="3"/>
</dbReference>
<dbReference type="InterPro" id="IPR013087">
    <property type="entry name" value="Znf_C2H2_type"/>
</dbReference>
<feature type="domain" description="C2H2-type" evidence="8">
    <location>
        <begin position="240"/>
        <end position="267"/>
    </location>
</feature>
<keyword evidence="2" id="KW-0479">Metal-binding</keyword>
<dbReference type="SUPFAM" id="SSF57667">
    <property type="entry name" value="beta-beta-alpha zinc fingers"/>
    <property type="match status" value="3"/>
</dbReference>
<feature type="domain" description="C2H2-type" evidence="8">
    <location>
        <begin position="315"/>
        <end position="342"/>
    </location>
</feature>
<evidence type="ECO:0000256" key="5">
    <source>
        <dbReference type="ARBA" id="ARBA00022833"/>
    </source>
</evidence>
<comment type="subcellular location">
    <subcellularLocation>
        <location evidence="1">Nucleus</location>
    </subcellularLocation>
</comment>
<dbReference type="GO" id="GO:0008270">
    <property type="term" value="F:zinc ion binding"/>
    <property type="evidence" value="ECO:0007669"/>
    <property type="project" value="UniProtKB-KW"/>
</dbReference>
<dbReference type="AlphaFoldDB" id="A0AAN9CCM5"/>
<sequence>MIEMGLVSIHSFLVKRMTAVAEEIFDAVKDNMIGYEQEIDRLKQENCCLRSTLTHSRNGVCAETRHDTRRDECLQVPLDSELSEIQVKMEVATVMPHEPLRQTSPLSEGCKWQESSHCLTLLPNVLSKNEEIGGTDTQSSITVGTDTQSSITVKSERCENQAKHSYPFAEQSGSDCHVELPAPEQDLPCLQLYIESSDEMSQKAIQSHQNTLICKICRKMFSTKGSLQRHTLVHQNQTPFCCGSCGSRFKSKFHLKEHEKLHAERRAEDRSEEPLDSQISHVEIILQPDCINVDTNPRHSPKLSFSDQGPGKYPFHCKICDRPFKRQKSMKSHMLLHQGDRNYPCKFCGRRFYKSWHLSEHLRIHTGEKPFRCNKCGKGFVQWNQARSHIIKHHEGDMSLLSKEKA</sequence>
<keyword evidence="4 7" id="KW-0863">Zinc-finger</keyword>
<reference evidence="9 10" key="1">
    <citation type="submission" date="2024-02" db="EMBL/GenBank/DDBJ databases">
        <title>Chromosome-level genome assembly of the Eurasian Minnow (Phoxinus phoxinus).</title>
        <authorList>
            <person name="Oriowo T.O."/>
            <person name="Martin S."/>
            <person name="Stange M."/>
            <person name="Chrysostomakis Y."/>
            <person name="Brown T."/>
            <person name="Winkler S."/>
            <person name="Kukowka S."/>
            <person name="Myers E.W."/>
            <person name="Bohne A."/>
        </authorList>
    </citation>
    <scope>NUCLEOTIDE SEQUENCE [LARGE SCALE GENOMIC DNA]</scope>
    <source>
        <strain evidence="9">ZFMK-TIS-60720</strain>
        <tissue evidence="9">Whole Organism</tissue>
    </source>
</reference>
<evidence type="ECO:0000256" key="6">
    <source>
        <dbReference type="ARBA" id="ARBA00023242"/>
    </source>
</evidence>
<feature type="domain" description="C2H2-type" evidence="8">
    <location>
        <begin position="371"/>
        <end position="399"/>
    </location>
</feature>
<keyword evidence="10" id="KW-1185">Reference proteome</keyword>
<dbReference type="PANTHER" id="PTHR24381:SF393">
    <property type="entry name" value="CHROMATIN-LINKED ADAPTOR FOR MSL PROTEINS, ISOFORM B"/>
    <property type="match status" value="1"/>
</dbReference>
<evidence type="ECO:0000256" key="4">
    <source>
        <dbReference type="ARBA" id="ARBA00022771"/>
    </source>
</evidence>
<dbReference type="FunFam" id="3.30.160.60:FF:000688">
    <property type="entry name" value="zinc finger protein 197 isoform X1"/>
    <property type="match status" value="1"/>
</dbReference>
<evidence type="ECO:0000259" key="8">
    <source>
        <dbReference type="PROSITE" id="PS50157"/>
    </source>
</evidence>
<protein>
    <recommendedName>
        <fullName evidence="8">C2H2-type domain-containing protein</fullName>
    </recommendedName>
</protein>
<dbReference type="GO" id="GO:0005634">
    <property type="term" value="C:nucleus"/>
    <property type="evidence" value="ECO:0007669"/>
    <property type="project" value="UniProtKB-SubCell"/>
</dbReference>
<evidence type="ECO:0000256" key="1">
    <source>
        <dbReference type="ARBA" id="ARBA00004123"/>
    </source>
</evidence>
<evidence type="ECO:0000256" key="3">
    <source>
        <dbReference type="ARBA" id="ARBA00022737"/>
    </source>
</evidence>